<comment type="caution">
    <text evidence="1">The sequence shown here is derived from an EMBL/GenBank/DDBJ whole genome shotgun (WGS) entry which is preliminary data.</text>
</comment>
<reference evidence="2" key="1">
    <citation type="submission" date="2017-01" db="EMBL/GenBank/DDBJ databases">
        <title>Comparative genomics of anhydrobiosis in the tardigrade Hypsibius dujardini.</title>
        <authorList>
            <person name="Yoshida Y."/>
            <person name="Koutsovoulos G."/>
            <person name="Laetsch D."/>
            <person name="Stevens L."/>
            <person name="Kumar S."/>
            <person name="Horikawa D."/>
            <person name="Ishino K."/>
            <person name="Komine S."/>
            <person name="Tomita M."/>
            <person name="Blaxter M."/>
            <person name="Arakawa K."/>
        </authorList>
    </citation>
    <scope>NUCLEOTIDE SEQUENCE [LARGE SCALE GENOMIC DNA]</scope>
    <source>
        <strain evidence="2">Z151</strain>
    </source>
</reference>
<gene>
    <name evidence="1" type="ORF">BV898_02310</name>
</gene>
<dbReference type="Proteomes" id="UP000192578">
    <property type="component" value="Unassembled WGS sequence"/>
</dbReference>
<evidence type="ECO:0000313" key="1">
    <source>
        <dbReference type="EMBL" id="OQV23963.1"/>
    </source>
</evidence>
<name>A0A1W0X8Y0_HYPEX</name>
<keyword evidence="2" id="KW-1185">Reference proteome</keyword>
<evidence type="ECO:0000313" key="2">
    <source>
        <dbReference type="Proteomes" id="UP000192578"/>
    </source>
</evidence>
<proteinExistence type="predicted"/>
<sequence>MVKVLLAVVGIALLFVPTYSALQLWRGRWKWTGQEEKDAGILSQIRCIPGHRNNLSIYHILDVYEHDPENSYFLLNVVPALNFSDVVLYNLNVHKTDRFLNPNGIIITRNFLYHEENNNLVFQQNSTEFTDCPEIRVSFRVSILSPLKLLKTATVAGYTGESRRWFKRVL</sequence>
<organism evidence="1 2">
    <name type="scientific">Hypsibius exemplaris</name>
    <name type="common">Freshwater tardigrade</name>
    <dbReference type="NCBI Taxonomy" id="2072580"/>
    <lineage>
        <taxon>Eukaryota</taxon>
        <taxon>Metazoa</taxon>
        <taxon>Ecdysozoa</taxon>
        <taxon>Tardigrada</taxon>
        <taxon>Eutardigrada</taxon>
        <taxon>Parachela</taxon>
        <taxon>Hypsibioidea</taxon>
        <taxon>Hypsibiidae</taxon>
        <taxon>Hypsibius</taxon>
    </lineage>
</organism>
<dbReference type="EMBL" id="MTYJ01000009">
    <property type="protein sequence ID" value="OQV23963.1"/>
    <property type="molecule type" value="Genomic_DNA"/>
</dbReference>
<dbReference type="AlphaFoldDB" id="A0A1W0X8Y0"/>
<accession>A0A1W0X8Y0</accession>
<protein>
    <submittedName>
        <fullName evidence="1">Uncharacterized protein</fullName>
    </submittedName>
</protein>